<evidence type="ECO:0000313" key="4">
    <source>
        <dbReference type="Proteomes" id="UP000241885"/>
    </source>
</evidence>
<gene>
    <name evidence="3" type="ORF">Tharo_0581</name>
</gene>
<feature type="compositionally biased region" description="Basic and acidic residues" evidence="1">
    <location>
        <begin position="21"/>
        <end position="35"/>
    </location>
</feature>
<keyword evidence="2" id="KW-1133">Transmembrane helix</keyword>
<feature type="region of interest" description="Disordered" evidence="1">
    <location>
        <begin position="1"/>
        <end position="35"/>
    </location>
</feature>
<dbReference type="KEGG" id="tak:Tharo_0581"/>
<reference evidence="3 4" key="1">
    <citation type="submission" date="2018-03" db="EMBL/GenBank/DDBJ databases">
        <title>Complete genome sequence of Thauera aromatica, a model organism for studying aromatic compound degradation under denitrifying conditions.</title>
        <authorList>
            <person name="Lo H.-Y."/>
            <person name="Goris T."/>
            <person name="Boll M."/>
            <person name="Mueller J.A."/>
        </authorList>
    </citation>
    <scope>NUCLEOTIDE SEQUENCE [LARGE SCALE GENOMIC DNA]</scope>
    <source>
        <strain evidence="3 4">K172</strain>
    </source>
</reference>
<keyword evidence="4" id="KW-1185">Reference proteome</keyword>
<keyword evidence="2" id="KW-0812">Transmembrane</keyword>
<accession>A0A2R4BJY7</accession>
<evidence type="ECO:0000313" key="3">
    <source>
        <dbReference type="EMBL" id="AVR87524.1"/>
    </source>
</evidence>
<evidence type="ECO:0000256" key="1">
    <source>
        <dbReference type="SAM" id="MobiDB-lite"/>
    </source>
</evidence>
<protein>
    <submittedName>
        <fullName evidence="3">Uncharacterized protein</fullName>
    </submittedName>
</protein>
<proteinExistence type="predicted"/>
<dbReference type="EMBL" id="CP028339">
    <property type="protein sequence ID" value="AVR87524.1"/>
    <property type="molecule type" value="Genomic_DNA"/>
</dbReference>
<organism evidence="3 4">
    <name type="scientific">Thauera aromatica K172</name>
    <dbReference type="NCBI Taxonomy" id="44139"/>
    <lineage>
        <taxon>Bacteria</taxon>
        <taxon>Pseudomonadati</taxon>
        <taxon>Pseudomonadota</taxon>
        <taxon>Betaproteobacteria</taxon>
        <taxon>Rhodocyclales</taxon>
        <taxon>Zoogloeaceae</taxon>
        <taxon>Thauera</taxon>
    </lineage>
</organism>
<dbReference type="Proteomes" id="UP000241885">
    <property type="component" value="Chromosome"/>
</dbReference>
<name>A0A2R4BJY7_THAAR</name>
<evidence type="ECO:0000256" key="2">
    <source>
        <dbReference type="SAM" id="Phobius"/>
    </source>
</evidence>
<dbReference type="AlphaFoldDB" id="A0A2R4BJY7"/>
<keyword evidence="2" id="KW-0472">Membrane</keyword>
<dbReference type="RefSeq" id="WP_107219936.1">
    <property type="nucleotide sequence ID" value="NZ_CP028339.1"/>
</dbReference>
<sequence>MTDKKKGATPCESAPQTDTLDSTRETPRETSRERGLFLPLAWAELGKSVKPGPFRGKSKRNSRRAAINAKRGHQGNVDAGLAGLIALALVAGALMVGV</sequence>
<feature type="region of interest" description="Disordered" evidence="1">
    <location>
        <begin position="49"/>
        <end position="72"/>
    </location>
</feature>
<feature type="transmembrane region" description="Helical" evidence="2">
    <location>
        <begin position="79"/>
        <end position="97"/>
    </location>
</feature>